<dbReference type="KEGG" id="vg:77925299"/>
<accession>A0A6B9J051</accession>
<dbReference type="RefSeq" id="YP_010649739.1">
    <property type="nucleotide sequence ID" value="NC_070773.1"/>
</dbReference>
<evidence type="ECO:0000256" key="1">
    <source>
        <dbReference type="SAM" id="MobiDB-lite"/>
    </source>
</evidence>
<protein>
    <submittedName>
        <fullName evidence="2">Uncharacterized protein</fullName>
    </submittedName>
</protein>
<reference evidence="2" key="1">
    <citation type="submission" date="2019-12" db="EMBL/GenBank/DDBJ databases">
        <title>Isolation and complete genomic sequence of bacteriophage NF: A novel Vibrio alginolyticus phage isolated from the coastal water of Qingdao, China.</title>
        <authorList>
            <person name="Zhang X."/>
        </authorList>
    </citation>
    <scope>NUCLEOTIDE SEQUENCE [LARGE SCALE GENOMIC DNA]</scope>
</reference>
<organism evidence="2 3">
    <name type="scientific">Vibrio phage NF</name>
    <dbReference type="NCBI Taxonomy" id="2686202"/>
    <lineage>
        <taxon>Viruses</taxon>
        <taxon>Duplodnaviria</taxon>
        <taxon>Heunggongvirae</taxon>
        <taxon>Uroviricota</taxon>
        <taxon>Caudoviricetes</taxon>
        <taxon>Enfavirus</taxon>
        <taxon>Enfavirus NF</taxon>
    </lineage>
</organism>
<evidence type="ECO:0000313" key="3">
    <source>
        <dbReference type="Proteomes" id="UP000435913"/>
    </source>
</evidence>
<keyword evidence="3" id="KW-1185">Reference proteome</keyword>
<sequence length="56" mass="6103">MKYIVTIPWHGVKKGDEVEFEKLHPALKANVMPMPGGEGKLEPATPKATASKSTKK</sequence>
<dbReference type="GeneID" id="77925299"/>
<dbReference type="Proteomes" id="UP000435913">
    <property type="component" value="Segment"/>
</dbReference>
<name>A0A6B9J051_9CAUD</name>
<evidence type="ECO:0000313" key="2">
    <source>
        <dbReference type="EMBL" id="QGZ13297.1"/>
    </source>
</evidence>
<proteinExistence type="predicted"/>
<feature type="compositionally biased region" description="Low complexity" evidence="1">
    <location>
        <begin position="43"/>
        <end position="56"/>
    </location>
</feature>
<dbReference type="EMBL" id="MN812722">
    <property type="protein sequence ID" value="QGZ13297.1"/>
    <property type="molecule type" value="Genomic_DNA"/>
</dbReference>
<feature type="region of interest" description="Disordered" evidence="1">
    <location>
        <begin position="31"/>
        <end position="56"/>
    </location>
</feature>